<dbReference type="STRING" id="1505907.TEU_03015"/>
<evidence type="ECO:0000313" key="4">
    <source>
        <dbReference type="Proteomes" id="UP000029980"/>
    </source>
</evidence>
<keyword evidence="4" id="KW-1185">Reference proteome</keyword>
<protein>
    <recommendedName>
        <fullName evidence="2">Alpha-galactosidase NEW3 domain-containing protein</fullName>
    </recommendedName>
</protein>
<keyword evidence="1" id="KW-0812">Transmembrane</keyword>
<dbReference type="AlphaFoldDB" id="A0A097QSC8"/>
<dbReference type="SUPFAM" id="SSF49478">
    <property type="entry name" value="Cna protein B-type domain"/>
    <property type="match status" value="1"/>
</dbReference>
<evidence type="ECO:0000259" key="2">
    <source>
        <dbReference type="Pfam" id="PF10633"/>
    </source>
</evidence>
<keyword evidence="1" id="KW-0472">Membrane</keyword>
<feature type="transmembrane region" description="Helical" evidence="1">
    <location>
        <begin position="618"/>
        <end position="636"/>
    </location>
</feature>
<dbReference type="Pfam" id="PF10633">
    <property type="entry name" value="NPCBM_assoc"/>
    <property type="match status" value="1"/>
</dbReference>
<proteinExistence type="predicted"/>
<dbReference type="InterPro" id="IPR018905">
    <property type="entry name" value="A-galactase_NEW3"/>
</dbReference>
<evidence type="ECO:0000256" key="1">
    <source>
        <dbReference type="SAM" id="Phobius"/>
    </source>
</evidence>
<dbReference type="Proteomes" id="UP000029980">
    <property type="component" value="Chromosome"/>
</dbReference>
<reference evidence="3 4" key="1">
    <citation type="journal article" date="2015" name="Int. J. Syst. Evol. Microbiol.">
        <title>Thermococcus eurythermalis sp. nov., a conditional piezophilic hyperthermophilic archaeon with a wide temperature range isolated from an oil-immersed chimney in the Guaymas Basin.</title>
        <authorList>
            <person name="Zhao W."/>
            <person name="Zeng X."/>
            <person name="Xiao X."/>
        </authorList>
    </citation>
    <scope>NUCLEOTIDE SEQUENCE [LARGE SCALE GENOMIC DNA]</scope>
    <source>
        <strain evidence="3 4">A501</strain>
    </source>
</reference>
<keyword evidence="1" id="KW-1133">Transmembrane helix</keyword>
<feature type="domain" description="Alpha-galactosidase NEW3" evidence="2">
    <location>
        <begin position="522"/>
        <end position="596"/>
    </location>
</feature>
<dbReference type="PANTHER" id="PTHR39198:SF1">
    <property type="entry name" value="ALPHA-GALACTOSIDASE NEW3 DOMAIN-CONTAINING PROTEIN"/>
    <property type="match status" value="1"/>
</dbReference>
<dbReference type="EMBL" id="CP008887">
    <property type="protein sequence ID" value="AIU69395.1"/>
    <property type="molecule type" value="Genomic_DNA"/>
</dbReference>
<dbReference type="Pfam" id="PF13620">
    <property type="entry name" value="CarboxypepD_reg"/>
    <property type="match status" value="1"/>
</dbReference>
<sequence length="642" mass="68967">MKKALALILFLLLVTPVASAKAITVTLHVGQSIRVNGIPVEFVDFSSDGRAAIRVNGTTYVLSFGDTVEIAEGLNLTAGSLKYNEGTVRIILIGDDVRVEDSPGNIVLEAQFPSKITAPGGEISFQVTVKNEGGDAFVPLSVDVPPGWSARITDGSSDINGVYLRHGESAQVTIVVKTSAETGRFELTFRAGESQMPLYVTIKGDGIRVLCDYPVKEVEAGESVQFQLVLTSPSPTVVFLNADMPEGWRAKFLAGGEPVRAVRVSGESTVALVVEVPSDAGVGMYNITVKAGDAEERLGVYVNRTHAGENGTLSIKVTDRESGSYIAGARVELLRGGEMVAEAKTLSDGTAVIEAPEGSYTVRISKEAYREVEKNVEIRAGRKGELQVSMQKLPYYLEVSAPEPSKSQVLGQTFIYPVVLKNLGTQDDTYSLSLQVPENWGGMVVEDPTSHTGITSAYVKAGEEKHLYVILIPPDTAELGTYSSKLSVTSEGSGESREIDLTARLTGSYGMTATLERYSLKVEAGDEAKTSVRVYNTGTSPLTNVRLEVEAPKGWNVKVEPRKVPSLGRDEEVEFTLEVTVPENTDAGDYVITVKAVSDQKSRETSLRVTVNKGSGQTYLGMAIILGALLVLGLLLRKYGRR</sequence>
<dbReference type="KEGG" id="teu:TEU_03015"/>
<accession>A0A097QSC8</accession>
<dbReference type="HOGENOM" id="CLU_024113_0_0_2"/>
<evidence type="ECO:0000313" key="3">
    <source>
        <dbReference type="EMBL" id="AIU69395.1"/>
    </source>
</evidence>
<dbReference type="PANTHER" id="PTHR39198">
    <property type="entry name" value="HYPOTHETICAL MEMBRANE PROTEIN, CONSERVED"/>
    <property type="match status" value="1"/>
</dbReference>
<gene>
    <name evidence="3" type="ORF">TEU_03015</name>
</gene>
<dbReference type="Gene3D" id="2.60.40.10">
    <property type="entry name" value="Immunoglobulins"/>
    <property type="match status" value="1"/>
</dbReference>
<name>A0A097QSC8_9EURY</name>
<dbReference type="InterPro" id="IPR013783">
    <property type="entry name" value="Ig-like_fold"/>
</dbReference>
<organism evidence="3 4">
    <name type="scientific">Thermococcus eurythermalis</name>
    <dbReference type="NCBI Taxonomy" id="1505907"/>
    <lineage>
        <taxon>Archaea</taxon>
        <taxon>Methanobacteriati</taxon>
        <taxon>Methanobacteriota</taxon>
        <taxon>Thermococci</taxon>
        <taxon>Thermococcales</taxon>
        <taxon>Thermococcaceae</taxon>
        <taxon>Thermococcus</taxon>
    </lineage>
</organism>
<dbReference type="Gene3D" id="2.60.40.1120">
    <property type="entry name" value="Carboxypeptidase-like, regulatory domain"/>
    <property type="match status" value="1"/>
</dbReference>